<name>A0A0G4EKQ9_VITBC</name>
<dbReference type="PANTHER" id="PTHR10472:SF5">
    <property type="entry name" value="D-AMINOACYL-TRNA DEACYLASE 1"/>
    <property type="match status" value="1"/>
</dbReference>
<dbReference type="FunCoup" id="A0A0G4EKQ9">
    <property type="interactions" value="173"/>
</dbReference>
<reference evidence="7 8" key="1">
    <citation type="submission" date="2014-11" db="EMBL/GenBank/DDBJ databases">
        <authorList>
            <person name="Zhu J."/>
            <person name="Qi W."/>
            <person name="Song R."/>
        </authorList>
    </citation>
    <scope>NUCLEOTIDE SEQUENCE [LARGE SCALE GENOMIC DNA]</scope>
</reference>
<dbReference type="OrthoDB" id="275783at2759"/>
<proteinExistence type="inferred from homology"/>
<dbReference type="Proteomes" id="UP000041254">
    <property type="component" value="Unassembled WGS sequence"/>
</dbReference>
<dbReference type="InParanoid" id="A0A0G4EKQ9"/>
<dbReference type="VEuPathDB" id="CryptoDB:Vbra_5078"/>
<feature type="region of interest" description="Disordered" evidence="6">
    <location>
        <begin position="145"/>
        <end position="224"/>
    </location>
</feature>
<accession>A0A0G4EKQ9</accession>
<organism evidence="7 8">
    <name type="scientific">Vitrella brassicaformis (strain CCMP3155)</name>
    <dbReference type="NCBI Taxonomy" id="1169540"/>
    <lineage>
        <taxon>Eukaryota</taxon>
        <taxon>Sar</taxon>
        <taxon>Alveolata</taxon>
        <taxon>Colpodellida</taxon>
        <taxon>Vitrellaceae</taxon>
        <taxon>Vitrella</taxon>
    </lineage>
</organism>
<dbReference type="NCBIfam" id="TIGR00256">
    <property type="entry name" value="D-aminoacyl-tRNA deacylase"/>
    <property type="match status" value="1"/>
</dbReference>
<dbReference type="InterPro" id="IPR023509">
    <property type="entry name" value="DTD-like_sf"/>
</dbReference>
<dbReference type="Gene3D" id="3.50.80.10">
    <property type="entry name" value="D-tyrosyl-tRNA(Tyr) deacylase"/>
    <property type="match status" value="1"/>
</dbReference>
<evidence type="ECO:0000313" key="8">
    <source>
        <dbReference type="Proteomes" id="UP000041254"/>
    </source>
</evidence>
<evidence type="ECO:0000256" key="5">
    <source>
        <dbReference type="RuleBase" id="RU003470"/>
    </source>
</evidence>
<comment type="catalytic activity">
    <reaction evidence="3">
        <text>glycyl-tRNA(Ala) + H2O = tRNA(Ala) + glycine + H(+)</text>
        <dbReference type="Rhea" id="RHEA:53744"/>
        <dbReference type="Rhea" id="RHEA-COMP:9657"/>
        <dbReference type="Rhea" id="RHEA-COMP:13640"/>
        <dbReference type="ChEBI" id="CHEBI:15377"/>
        <dbReference type="ChEBI" id="CHEBI:15378"/>
        <dbReference type="ChEBI" id="CHEBI:57305"/>
        <dbReference type="ChEBI" id="CHEBI:78442"/>
        <dbReference type="ChEBI" id="CHEBI:78522"/>
        <dbReference type="EC" id="3.1.1.96"/>
    </reaction>
</comment>
<dbReference type="STRING" id="1169540.A0A0G4EKQ9"/>
<protein>
    <recommendedName>
        <fullName evidence="2 5">D-aminoacyl-tRNA deacylase</fullName>
        <ecNumber evidence="2 5">3.1.1.96</ecNumber>
    </recommendedName>
</protein>
<dbReference type="GO" id="GO:0005737">
    <property type="term" value="C:cytoplasm"/>
    <property type="evidence" value="ECO:0007669"/>
    <property type="project" value="UniProtKB-SubCell"/>
</dbReference>
<evidence type="ECO:0000313" key="7">
    <source>
        <dbReference type="EMBL" id="CEL97107.1"/>
    </source>
</evidence>
<dbReference type="EMBL" id="CDMY01000253">
    <property type="protein sequence ID" value="CEL97107.1"/>
    <property type="molecule type" value="Genomic_DNA"/>
</dbReference>
<keyword evidence="5" id="KW-0378">Hydrolase</keyword>
<keyword evidence="5" id="KW-0694">RNA-binding</keyword>
<dbReference type="PANTHER" id="PTHR10472">
    <property type="entry name" value="D-TYROSYL-TRNA TYR DEACYLASE"/>
    <property type="match status" value="1"/>
</dbReference>
<dbReference type="GO" id="GO:0106026">
    <property type="term" value="F:Gly-tRNA(Ala) deacylase activity"/>
    <property type="evidence" value="ECO:0007669"/>
    <property type="project" value="RHEA"/>
</dbReference>
<dbReference type="InterPro" id="IPR003732">
    <property type="entry name" value="Daa-tRNA_deacyls_DTD"/>
</dbReference>
<dbReference type="AlphaFoldDB" id="A0A0G4EKQ9"/>
<dbReference type="Pfam" id="PF02580">
    <property type="entry name" value="Tyr_Deacylase"/>
    <property type="match status" value="1"/>
</dbReference>
<comment type="catalytic activity">
    <reaction evidence="4">
        <text>a D-aminoacyl-tRNA + H2O = a tRNA + a D-alpha-amino acid + H(+)</text>
        <dbReference type="Rhea" id="RHEA:13953"/>
        <dbReference type="Rhea" id="RHEA-COMP:10123"/>
        <dbReference type="Rhea" id="RHEA-COMP:10124"/>
        <dbReference type="ChEBI" id="CHEBI:15377"/>
        <dbReference type="ChEBI" id="CHEBI:15378"/>
        <dbReference type="ChEBI" id="CHEBI:59871"/>
        <dbReference type="ChEBI" id="CHEBI:78442"/>
        <dbReference type="ChEBI" id="CHEBI:79333"/>
        <dbReference type="EC" id="3.1.1.96"/>
    </reaction>
</comment>
<dbReference type="PhylomeDB" id="A0A0G4EKQ9"/>
<dbReference type="GO" id="GO:0000049">
    <property type="term" value="F:tRNA binding"/>
    <property type="evidence" value="ECO:0007669"/>
    <property type="project" value="UniProtKB-KW"/>
</dbReference>
<keyword evidence="5" id="KW-0820">tRNA-binding</keyword>
<dbReference type="GO" id="GO:0051500">
    <property type="term" value="F:D-tyrosyl-tRNA(Tyr) deacylase activity"/>
    <property type="evidence" value="ECO:0007669"/>
    <property type="project" value="TreeGrafter"/>
</dbReference>
<gene>
    <name evidence="7" type="ORF">Vbra_5078</name>
</gene>
<dbReference type="FunFam" id="3.50.80.10:FF:000001">
    <property type="entry name" value="D-aminoacyl-tRNA deacylase"/>
    <property type="match status" value="1"/>
</dbReference>
<feature type="compositionally biased region" description="Basic and acidic residues" evidence="6">
    <location>
        <begin position="177"/>
        <end position="203"/>
    </location>
</feature>
<dbReference type="EC" id="3.1.1.96" evidence="2 5"/>
<dbReference type="HAMAP" id="MF_00518">
    <property type="entry name" value="Deacylase_Dtd"/>
    <property type="match status" value="1"/>
</dbReference>
<evidence type="ECO:0000256" key="6">
    <source>
        <dbReference type="SAM" id="MobiDB-lite"/>
    </source>
</evidence>
<comment type="similarity">
    <text evidence="1 5">Belongs to the DTD family.</text>
</comment>
<evidence type="ECO:0000256" key="2">
    <source>
        <dbReference type="ARBA" id="ARBA00013056"/>
    </source>
</evidence>
<feature type="compositionally biased region" description="Low complexity" evidence="6">
    <location>
        <begin position="150"/>
        <end position="169"/>
    </location>
</feature>
<comment type="subcellular location">
    <subcellularLocation>
        <location evidence="5">Cytoplasm</location>
    </subcellularLocation>
</comment>
<dbReference type="OMA" id="VFGADMK"/>
<keyword evidence="5" id="KW-0963">Cytoplasm</keyword>
<sequence>MRVVIQRVSRASVSVDNKVVSQISSGLVLLLGISATDTRTEGDSLVKKCLRARLWPDASNPQRSWASSVLDNDYEVLVISQFTLYGTMKKGNKPDFHLAMGGDAAKELYAEIVELFRQQHKPERIKDGVFGAMMEVDLVNDGPVTIIHDTNTNNNNGDSSKEASSSGASQPQQTISSKRDLRGGDRRAAEEPSPADKEKRTGGEECGGSGGEAMAPSDGEARGA</sequence>
<dbReference type="SUPFAM" id="SSF69500">
    <property type="entry name" value="DTD-like"/>
    <property type="match status" value="1"/>
</dbReference>
<evidence type="ECO:0000256" key="4">
    <source>
        <dbReference type="ARBA" id="ARBA00048018"/>
    </source>
</evidence>
<evidence type="ECO:0000256" key="1">
    <source>
        <dbReference type="ARBA" id="ARBA00009673"/>
    </source>
</evidence>
<keyword evidence="8" id="KW-1185">Reference proteome</keyword>
<evidence type="ECO:0000256" key="3">
    <source>
        <dbReference type="ARBA" id="ARBA00047676"/>
    </source>
</evidence>